<feature type="chain" id="PRO_5040205988" description="Chitin-binding type-2 domain-containing protein" evidence="1">
    <location>
        <begin position="27"/>
        <end position="496"/>
    </location>
</feature>
<dbReference type="Gene3D" id="3.20.20.370">
    <property type="entry name" value="Glycoside hydrolase/deacetylase"/>
    <property type="match status" value="1"/>
</dbReference>
<dbReference type="SUPFAM" id="SSF88713">
    <property type="entry name" value="Glycoside hydrolase/deacetylase"/>
    <property type="match status" value="1"/>
</dbReference>
<keyword evidence="1" id="KW-0732">Signal</keyword>
<name>A0A9N9SHR5_PHACE</name>
<dbReference type="AlphaFoldDB" id="A0A9N9SHR5"/>
<feature type="signal peptide" evidence="1">
    <location>
        <begin position="1"/>
        <end position="26"/>
    </location>
</feature>
<dbReference type="InterPro" id="IPR002509">
    <property type="entry name" value="NODB_dom"/>
</dbReference>
<organism evidence="3 4">
    <name type="scientific">Phaedon cochleariae</name>
    <name type="common">Mustard beetle</name>
    <dbReference type="NCBI Taxonomy" id="80249"/>
    <lineage>
        <taxon>Eukaryota</taxon>
        <taxon>Metazoa</taxon>
        <taxon>Ecdysozoa</taxon>
        <taxon>Arthropoda</taxon>
        <taxon>Hexapoda</taxon>
        <taxon>Insecta</taxon>
        <taxon>Pterygota</taxon>
        <taxon>Neoptera</taxon>
        <taxon>Endopterygota</taxon>
        <taxon>Coleoptera</taxon>
        <taxon>Polyphaga</taxon>
        <taxon>Cucujiformia</taxon>
        <taxon>Chrysomeloidea</taxon>
        <taxon>Chrysomelidae</taxon>
        <taxon>Chrysomelinae</taxon>
        <taxon>Chrysomelini</taxon>
        <taxon>Phaedon</taxon>
    </lineage>
</organism>
<dbReference type="SMART" id="SM00494">
    <property type="entry name" value="ChtBD2"/>
    <property type="match status" value="1"/>
</dbReference>
<dbReference type="GO" id="GO:0016810">
    <property type="term" value="F:hydrolase activity, acting on carbon-nitrogen (but not peptide) bonds"/>
    <property type="evidence" value="ECO:0007669"/>
    <property type="project" value="InterPro"/>
</dbReference>
<sequence length="496" mass="56921">MARFLRIFYSSVLLIVLCVHFGTVRCQDERPRKAKADEKKTEDFECPTSTGNGNYADPVMCKRFYQCVDGFPYVNRCPSGLHFDDISKYCTFKNEARCGPIASTPAPVTEEPTDLAVKCDLEKCQLPYCFCSKDGTLIPGNLDPEDTPQMILLTFDGAVNLNNYDHYRKVLNHKRKNPNGCEIRGTFFISHEYSNYHMIQELASEGHEMGTETISLQHGLENKGYEEWVGEMVGMRDILKHLSNISKSDVVGMRAPFLKPGRNTQYKVLEEFGYIFDSSIGVPALPIPVWPYTLDYKIPHECKSGTCPTKSFPGVWEVPLNTHYVEGFEGGHCPYLDQCVLHNHDADDVFEWLQEDFLRYYDQNRAPYMMPFHTNWFSIKELEKGLHKFLAWAETLDDVWFVTTTQALTWITDPKPASQLSNYEPWACDRKETLPPKPCKLPNKCALSFKRPELNVTDTRYLETCMECPRQYPWLDDATGSGVLGKDNYVPDNVRK</sequence>
<dbReference type="Gene3D" id="2.170.140.10">
    <property type="entry name" value="Chitin binding domain"/>
    <property type="match status" value="1"/>
</dbReference>
<keyword evidence="4" id="KW-1185">Reference proteome</keyword>
<dbReference type="OrthoDB" id="504708at2759"/>
<proteinExistence type="predicted"/>
<dbReference type="CDD" id="cd10974">
    <property type="entry name" value="CE4_CDA_like_1"/>
    <property type="match status" value="1"/>
</dbReference>
<dbReference type="GO" id="GO:0005975">
    <property type="term" value="P:carbohydrate metabolic process"/>
    <property type="evidence" value="ECO:0007669"/>
    <property type="project" value="InterPro"/>
</dbReference>
<dbReference type="InterPro" id="IPR036508">
    <property type="entry name" value="Chitin-bd_dom_sf"/>
</dbReference>
<dbReference type="Pfam" id="PF01607">
    <property type="entry name" value="CBM_14"/>
    <property type="match status" value="1"/>
</dbReference>
<dbReference type="PANTHER" id="PTHR45985:SF3">
    <property type="entry name" value="CHITIN DEACETYLASE-LIKE 4"/>
    <property type="match status" value="1"/>
</dbReference>
<dbReference type="PROSITE" id="PS50940">
    <property type="entry name" value="CHIT_BIND_II"/>
    <property type="match status" value="1"/>
</dbReference>
<evidence type="ECO:0000313" key="3">
    <source>
        <dbReference type="EMBL" id="CAG9820144.1"/>
    </source>
</evidence>
<dbReference type="Pfam" id="PF01522">
    <property type="entry name" value="Polysacc_deac_1"/>
    <property type="match status" value="1"/>
</dbReference>
<dbReference type="InterPro" id="IPR052740">
    <property type="entry name" value="CE4"/>
</dbReference>
<dbReference type="PANTHER" id="PTHR45985">
    <property type="match status" value="1"/>
</dbReference>
<accession>A0A9N9SHR5</accession>
<dbReference type="GO" id="GO:0008061">
    <property type="term" value="F:chitin binding"/>
    <property type="evidence" value="ECO:0007669"/>
    <property type="project" value="InterPro"/>
</dbReference>
<dbReference type="EMBL" id="OU896709">
    <property type="protein sequence ID" value="CAG9820144.1"/>
    <property type="molecule type" value="Genomic_DNA"/>
</dbReference>
<evidence type="ECO:0000313" key="4">
    <source>
        <dbReference type="Proteomes" id="UP001153737"/>
    </source>
</evidence>
<feature type="domain" description="Chitin-binding type-2" evidence="2">
    <location>
        <begin position="43"/>
        <end position="100"/>
    </location>
</feature>
<dbReference type="InterPro" id="IPR011330">
    <property type="entry name" value="Glyco_hydro/deAcase_b/a-brl"/>
</dbReference>
<dbReference type="InterPro" id="IPR002557">
    <property type="entry name" value="Chitin-bd_dom"/>
</dbReference>
<dbReference type="Proteomes" id="UP001153737">
    <property type="component" value="Chromosome 3"/>
</dbReference>
<reference evidence="3" key="2">
    <citation type="submission" date="2022-10" db="EMBL/GenBank/DDBJ databases">
        <authorList>
            <consortium name="ENA_rothamsted_submissions"/>
            <consortium name="culmorum"/>
            <person name="King R."/>
        </authorList>
    </citation>
    <scope>NUCLEOTIDE SEQUENCE</scope>
</reference>
<evidence type="ECO:0000259" key="2">
    <source>
        <dbReference type="PROSITE" id="PS50940"/>
    </source>
</evidence>
<dbReference type="GO" id="GO:0005576">
    <property type="term" value="C:extracellular region"/>
    <property type="evidence" value="ECO:0007669"/>
    <property type="project" value="InterPro"/>
</dbReference>
<evidence type="ECO:0000256" key="1">
    <source>
        <dbReference type="SAM" id="SignalP"/>
    </source>
</evidence>
<gene>
    <name evidence="3" type="ORF">PHAECO_LOCUS7048</name>
</gene>
<dbReference type="SUPFAM" id="SSF57625">
    <property type="entry name" value="Invertebrate chitin-binding proteins"/>
    <property type="match status" value="1"/>
</dbReference>
<reference evidence="3" key="1">
    <citation type="submission" date="2022-01" db="EMBL/GenBank/DDBJ databases">
        <authorList>
            <person name="King R."/>
        </authorList>
    </citation>
    <scope>NUCLEOTIDE SEQUENCE</scope>
</reference>
<protein>
    <recommendedName>
        <fullName evidence="2">Chitin-binding type-2 domain-containing protein</fullName>
    </recommendedName>
</protein>